<sequence length="118" mass="13197">MAGYESFQSNSTVAMNCRGTMFTITQQGGAALVCLPPEKFFDYEEGNRQQEHFDRKFGDKMVKLDGSLISTFLHKGREVRLKSKTSLTSKQVMKATQLLTGESIPSETEQAVQDFAFS</sequence>
<dbReference type="EMBL" id="CAJNOQ010003573">
    <property type="protein sequence ID" value="CAF1019148.1"/>
    <property type="molecule type" value="Genomic_DNA"/>
</dbReference>
<dbReference type="EMBL" id="CAJOBC010003573">
    <property type="protein sequence ID" value="CAF3790664.1"/>
    <property type="molecule type" value="Genomic_DNA"/>
</dbReference>
<evidence type="ECO:0000313" key="2">
    <source>
        <dbReference type="EMBL" id="CAF1297050.1"/>
    </source>
</evidence>
<evidence type="ECO:0000313" key="3">
    <source>
        <dbReference type="EMBL" id="CAF3790664.1"/>
    </source>
</evidence>
<reference evidence="1" key="1">
    <citation type="submission" date="2021-02" db="EMBL/GenBank/DDBJ databases">
        <authorList>
            <person name="Nowell W R."/>
        </authorList>
    </citation>
    <scope>NUCLEOTIDE SEQUENCE</scope>
</reference>
<dbReference type="Proteomes" id="UP000681722">
    <property type="component" value="Unassembled WGS sequence"/>
</dbReference>
<accession>A0A814I4W5</accession>
<proteinExistence type="predicted"/>
<dbReference type="EMBL" id="CAJNOK010019293">
    <property type="protein sequence ID" value="CAF1297050.1"/>
    <property type="molecule type" value="Genomic_DNA"/>
</dbReference>
<dbReference type="Proteomes" id="UP000677228">
    <property type="component" value="Unassembled WGS sequence"/>
</dbReference>
<dbReference type="EMBL" id="CAJOBA010040864">
    <property type="protein sequence ID" value="CAF4102256.1"/>
    <property type="molecule type" value="Genomic_DNA"/>
</dbReference>
<evidence type="ECO:0000313" key="1">
    <source>
        <dbReference type="EMBL" id="CAF1019148.1"/>
    </source>
</evidence>
<evidence type="ECO:0000313" key="4">
    <source>
        <dbReference type="EMBL" id="CAF4102256.1"/>
    </source>
</evidence>
<dbReference type="Proteomes" id="UP000663829">
    <property type="component" value="Unassembled WGS sequence"/>
</dbReference>
<dbReference type="Proteomes" id="UP000682733">
    <property type="component" value="Unassembled WGS sequence"/>
</dbReference>
<dbReference type="OrthoDB" id="10305733at2759"/>
<evidence type="ECO:0000313" key="5">
    <source>
        <dbReference type="Proteomes" id="UP000663829"/>
    </source>
</evidence>
<dbReference type="AlphaFoldDB" id="A0A814I4W5"/>
<protein>
    <submittedName>
        <fullName evidence="1">Uncharacterized protein</fullName>
    </submittedName>
</protein>
<organism evidence="1 5">
    <name type="scientific">Didymodactylos carnosus</name>
    <dbReference type="NCBI Taxonomy" id="1234261"/>
    <lineage>
        <taxon>Eukaryota</taxon>
        <taxon>Metazoa</taxon>
        <taxon>Spiralia</taxon>
        <taxon>Gnathifera</taxon>
        <taxon>Rotifera</taxon>
        <taxon>Eurotatoria</taxon>
        <taxon>Bdelloidea</taxon>
        <taxon>Philodinida</taxon>
        <taxon>Philodinidae</taxon>
        <taxon>Didymodactylos</taxon>
    </lineage>
</organism>
<comment type="caution">
    <text evidence="1">The sequence shown here is derived from an EMBL/GenBank/DDBJ whole genome shotgun (WGS) entry which is preliminary data.</text>
</comment>
<gene>
    <name evidence="1" type="ORF">GPM918_LOCUS14685</name>
    <name evidence="2" type="ORF">OVA965_LOCUS28349</name>
    <name evidence="3" type="ORF">SRO942_LOCUS14685</name>
    <name evidence="4" type="ORF">TMI583_LOCUS29096</name>
</gene>
<name>A0A814I4W5_9BILA</name>
<keyword evidence="5" id="KW-1185">Reference proteome</keyword>